<accession>A0A0G2F8E2</accession>
<dbReference type="Proteomes" id="UP000034680">
    <property type="component" value="Unassembled WGS sequence"/>
</dbReference>
<keyword evidence="1" id="KW-0732">Signal</keyword>
<comment type="caution">
    <text evidence="2">The sequence shown here is derived from an EMBL/GenBank/DDBJ whole genome shotgun (WGS) entry which is preliminary data.</text>
</comment>
<reference evidence="2 3" key="2">
    <citation type="submission" date="2015-05" db="EMBL/GenBank/DDBJ databases">
        <authorList>
            <person name="Morales-Cruz A."/>
            <person name="Amrine K.C."/>
            <person name="Cantu D."/>
        </authorList>
    </citation>
    <scope>NUCLEOTIDE SEQUENCE [LARGE SCALE GENOMIC DNA]</scope>
    <source>
        <strain evidence="2">DA912</strain>
    </source>
</reference>
<dbReference type="EMBL" id="LCUC01000427">
    <property type="protein sequence ID" value="KKY30967.1"/>
    <property type="molecule type" value="Genomic_DNA"/>
</dbReference>
<organism evidence="2 3">
    <name type="scientific">Diaporthe ampelina</name>
    <dbReference type="NCBI Taxonomy" id="1214573"/>
    <lineage>
        <taxon>Eukaryota</taxon>
        <taxon>Fungi</taxon>
        <taxon>Dikarya</taxon>
        <taxon>Ascomycota</taxon>
        <taxon>Pezizomycotina</taxon>
        <taxon>Sordariomycetes</taxon>
        <taxon>Sordariomycetidae</taxon>
        <taxon>Diaporthales</taxon>
        <taxon>Diaporthaceae</taxon>
        <taxon>Diaporthe</taxon>
    </lineage>
</organism>
<evidence type="ECO:0008006" key="4">
    <source>
        <dbReference type="Google" id="ProtNLM"/>
    </source>
</evidence>
<name>A0A0G2F8E2_9PEZI</name>
<keyword evidence="3" id="KW-1185">Reference proteome</keyword>
<feature type="signal peptide" evidence="1">
    <location>
        <begin position="1"/>
        <end position="24"/>
    </location>
</feature>
<reference evidence="2 3" key="1">
    <citation type="submission" date="2015-05" db="EMBL/GenBank/DDBJ databases">
        <title>Distinctive expansion of gene families associated with plant cell wall degradation and secondary metabolism in the genomes of grapevine trunk pathogens.</title>
        <authorList>
            <person name="Lawrence D.P."/>
            <person name="Travadon R."/>
            <person name="Rolshausen P.E."/>
            <person name="Baumgartner K."/>
        </authorList>
    </citation>
    <scope>NUCLEOTIDE SEQUENCE [LARGE SCALE GENOMIC DNA]</scope>
    <source>
        <strain evidence="2">DA912</strain>
    </source>
</reference>
<protein>
    <recommendedName>
        <fullName evidence="4">Class v</fullName>
    </recommendedName>
</protein>
<dbReference type="STRING" id="1214573.A0A0G2F8E2"/>
<evidence type="ECO:0000256" key="1">
    <source>
        <dbReference type="SAM" id="SignalP"/>
    </source>
</evidence>
<dbReference type="AlphaFoldDB" id="A0A0G2F8E2"/>
<proteinExistence type="predicted"/>
<gene>
    <name evidence="2" type="ORF">UCDDA912_g09088</name>
</gene>
<feature type="chain" id="PRO_5002544016" description="Class v" evidence="1">
    <location>
        <begin position="25"/>
        <end position="225"/>
    </location>
</feature>
<evidence type="ECO:0000313" key="2">
    <source>
        <dbReference type="EMBL" id="KKY30967.1"/>
    </source>
</evidence>
<dbReference type="OrthoDB" id="5237803at2759"/>
<sequence length="225" mass="24806">MLTNFGLKMAIMILMNLLMGSGHADVVPHNAAIFFDNNTLLAPNLHGDTILYTIVDMTWELDIPGAPEKINITGTANKAIQHINTHFPDYVWPDAGEYNTDWSVKETPDPVAKCDVFDLAPYPLASYCQEGLAQLGYHFFNLGSGPRTCAQAHCMTDQMGRNASIWWCNDDGIGASVPAKYLADLATDIISTCVEFDTPMSWTHGQIFDKTMPYNVIVNGGEPCR</sequence>
<evidence type="ECO:0000313" key="3">
    <source>
        <dbReference type="Proteomes" id="UP000034680"/>
    </source>
</evidence>